<dbReference type="EMBL" id="CP014209">
    <property type="protein sequence ID" value="ANC31610.1"/>
    <property type="molecule type" value="Genomic_DNA"/>
</dbReference>
<dbReference type="PANTHER" id="PTHR34293:SF1">
    <property type="entry name" value="HTH-TYPE TRANSCRIPTIONAL REGULATOR TRMBL2"/>
    <property type="match status" value="1"/>
</dbReference>
<evidence type="ECO:0000313" key="2">
    <source>
        <dbReference type="EMBL" id="ANC31610.1"/>
    </source>
</evidence>
<evidence type="ECO:0000259" key="1">
    <source>
        <dbReference type="SMART" id="SM00421"/>
    </source>
</evidence>
<feature type="domain" description="HTH luxR-type" evidence="1">
    <location>
        <begin position="259"/>
        <end position="316"/>
    </location>
</feature>
<proteinExistence type="predicted"/>
<dbReference type="InterPro" id="IPR036388">
    <property type="entry name" value="WH-like_DNA-bd_sf"/>
</dbReference>
<dbReference type="InterPro" id="IPR051797">
    <property type="entry name" value="TrmB-like"/>
</dbReference>
<gene>
    <name evidence="2" type="ORF">I598_2067</name>
</gene>
<dbReference type="STRING" id="1300344.I598_2067"/>
<accession>A0A161IM03</accession>
<organism evidence="2 3">
    <name type="scientific">Isoptericola dokdonensis DS-3</name>
    <dbReference type="NCBI Taxonomy" id="1300344"/>
    <lineage>
        <taxon>Bacteria</taxon>
        <taxon>Bacillati</taxon>
        <taxon>Actinomycetota</taxon>
        <taxon>Actinomycetes</taxon>
        <taxon>Micrococcales</taxon>
        <taxon>Promicromonosporaceae</taxon>
        <taxon>Isoptericola</taxon>
    </lineage>
</organism>
<dbReference type="AlphaFoldDB" id="A0A161IM03"/>
<dbReference type="InterPro" id="IPR000792">
    <property type="entry name" value="Tscrpt_reg_LuxR_C"/>
</dbReference>
<dbReference type="GO" id="GO:0003677">
    <property type="term" value="F:DNA binding"/>
    <property type="evidence" value="ECO:0007669"/>
    <property type="project" value="InterPro"/>
</dbReference>
<protein>
    <recommendedName>
        <fullName evidence="1">HTH luxR-type domain-containing protein</fullName>
    </recommendedName>
</protein>
<dbReference type="SUPFAM" id="SSF46894">
    <property type="entry name" value="C-terminal effector domain of the bipartite response regulators"/>
    <property type="match status" value="1"/>
</dbReference>
<reference evidence="2 3" key="1">
    <citation type="submission" date="2016-01" db="EMBL/GenBank/DDBJ databases">
        <title>Complete genome sequence of a soil Actinobacterium, Isoptericola dokdonensis DS-3.</title>
        <authorList>
            <person name="Kwon S.-K."/>
            <person name="Kim J.F."/>
        </authorList>
    </citation>
    <scope>NUCLEOTIDE SEQUENCE [LARGE SCALE GENOMIC DNA]</scope>
    <source>
        <strain evidence="2 3">DS-3</strain>
    </source>
</reference>
<dbReference type="InterPro" id="IPR016032">
    <property type="entry name" value="Sig_transdc_resp-reg_C-effctor"/>
</dbReference>
<keyword evidence="3" id="KW-1185">Reference proteome</keyword>
<dbReference type="Gene3D" id="1.10.10.10">
    <property type="entry name" value="Winged helix-like DNA-binding domain superfamily/Winged helix DNA-binding domain"/>
    <property type="match status" value="1"/>
</dbReference>
<dbReference type="PATRIC" id="fig|1300344.3.peg.2076"/>
<name>A0A161IM03_9MICO</name>
<dbReference type="KEGG" id="ido:I598_2067"/>
<sequence>MCPMTTAPRGASPLDLVGVRGAVYRTLLAAPGSTTDDVAAAAGLPAGEARATLRAMAADGLVVPDGPAAGDHGGERWRAVPPQAALGDGVERLRADLEQAESLVAELADLARAAEPLVAGDLVEVLSGREAQARAIAHMEQRSRRSSDLFQTGANTVASVAGGITDDREPSRIPYRVVVDSAFLAEPAAVRALDERVAVGHRVRVVDHPLVKLAVSDGELAMVQVDPSTSLLLKGPLVRVAVELFETTWRRSRPYLREGAGPSRDDRQLLHLMISGLTDAAMASQLATSPRTVQRRIRALMDSAEVSTRLQLGWYALRHDWV</sequence>
<dbReference type="Proteomes" id="UP000076794">
    <property type="component" value="Chromosome"/>
</dbReference>
<dbReference type="GO" id="GO:0006355">
    <property type="term" value="P:regulation of DNA-templated transcription"/>
    <property type="evidence" value="ECO:0007669"/>
    <property type="project" value="InterPro"/>
</dbReference>
<evidence type="ECO:0000313" key="3">
    <source>
        <dbReference type="Proteomes" id="UP000076794"/>
    </source>
</evidence>
<dbReference type="SMART" id="SM00421">
    <property type="entry name" value="HTH_LUXR"/>
    <property type="match status" value="1"/>
</dbReference>
<dbReference type="PANTHER" id="PTHR34293">
    <property type="entry name" value="HTH-TYPE TRANSCRIPTIONAL REGULATOR TRMBL2"/>
    <property type="match status" value="1"/>
</dbReference>